<dbReference type="AlphaFoldDB" id="A0A1F7GH56"/>
<name>A0A1F7GH56_9BACT</name>
<dbReference type="PANTHER" id="PTHR43046:SF2">
    <property type="entry name" value="8-OXO-DGTP DIPHOSPHATASE-RELATED"/>
    <property type="match status" value="1"/>
</dbReference>
<dbReference type="CDD" id="cd04690">
    <property type="entry name" value="NUDIX_Hydrolase"/>
    <property type="match status" value="1"/>
</dbReference>
<dbReference type="SUPFAM" id="SSF55811">
    <property type="entry name" value="Nudix"/>
    <property type="match status" value="1"/>
</dbReference>
<dbReference type="Proteomes" id="UP000177026">
    <property type="component" value="Unassembled WGS sequence"/>
</dbReference>
<evidence type="ECO:0000256" key="1">
    <source>
        <dbReference type="ARBA" id="ARBA00001946"/>
    </source>
</evidence>
<reference evidence="4 5" key="1">
    <citation type="journal article" date="2016" name="Nat. Commun.">
        <title>Thousands of microbial genomes shed light on interconnected biogeochemical processes in an aquifer system.</title>
        <authorList>
            <person name="Anantharaman K."/>
            <person name="Brown C.T."/>
            <person name="Hug L.A."/>
            <person name="Sharon I."/>
            <person name="Castelle C.J."/>
            <person name="Probst A.J."/>
            <person name="Thomas B.C."/>
            <person name="Singh A."/>
            <person name="Wilkins M.J."/>
            <person name="Karaoz U."/>
            <person name="Brodie E.L."/>
            <person name="Williams K.H."/>
            <person name="Hubbard S.S."/>
            <person name="Banfield J.F."/>
        </authorList>
    </citation>
    <scope>NUCLEOTIDE SEQUENCE [LARGE SCALE GENOMIC DNA]</scope>
</reference>
<dbReference type="EMBL" id="MFZI01000074">
    <property type="protein sequence ID" value="OGK18171.1"/>
    <property type="molecule type" value="Genomic_DNA"/>
</dbReference>
<dbReference type="GO" id="GO:0016787">
    <property type="term" value="F:hydrolase activity"/>
    <property type="evidence" value="ECO:0007669"/>
    <property type="project" value="UniProtKB-KW"/>
</dbReference>
<evidence type="ECO:0000313" key="4">
    <source>
        <dbReference type="EMBL" id="OGK18171.1"/>
    </source>
</evidence>
<dbReference type="PROSITE" id="PS51462">
    <property type="entry name" value="NUDIX"/>
    <property type="match status" value="1"/>
</dbReference>
<dbReference type="Gene3D" id="3.90.79.10">
    <property type="entry name" value="Nucleoside Triphosphate Pyrophosphohydrolase"/>
    <property type="match status" value="1"/>
</dbReference>
<evidence type="ECO:0000256" key="2">
    <source>
        <dbReference type="ARBA" id="ARBA00022801"/>
    </source>
</evidence>
<accession>A0A1F7GH56</accession>
<organism evidence="4 5">
    <name type="scientific">Candidatus Roizmanbacteria bacterium RIFCSPHIGHO2_01_FULL_39_8</name>
    <dbReference type="NCBI Taxonomy" id="1802033"/>
    <lineage>
        <taxon>Bacteria</taxon>
        <taxon>Candidatus Roizmaniibacteriota</taxon>
    </lineage>
</organism>
<evidence type="ECO:0000259" key="3">
    <source>
        <dbReference type="PROSITE" id="PS51462"/>
    </source>
</evidence>
<keyword evidence="2" id="KW-0378">Hydrolase</keyword>
<proteinExistence type="predicted"/>
<dbReference type="PANTHER" id="PTHR43046">
    <property type="entry name" value="GDP-MANNOSE MANNOSYL HYDROLASE"/>
    <property type="match status" value="1"/>
</dbReference>
<protein>
    <recommendedName>
        <fullName evidence="3">Nudix hydrolase domain-containing protein</fullName>
    </recommendedName>
</protein>
<dbReference type="Pfam" id="PF00293">
    <property type="entry name" value="NUDIX"/>
    <property type="match status" value="1"/>
</dbReference>
<comment type="caution">
    <text evidence="4">The sequence shown here is derived from an EMBL/GenBank/DDBJ whole genome shotgun (WGS) entry which is preliminary data.</text>
</comment>
<evidence type="ECO:0000313" key="5">
    <source>
        <dbReference type="Proteomes" id="UP000177026"/>
    </source>
</evidence>
<dbReference type="InterPro" id="IPR015797">
    <property type="entry name" value="NUDIX_hydrolase-like_dom_sf"/>
</dbReference>
<dbReference type="InterPro" id="IPR000086">
    <property type="entry name" value="NUDIX_hydrolase_dom"/>
</dbReference>
<gene>
    <name evidence="4" type="ORF">A2866_04745</name>
</gene>
<feature type="domain" description="Nudix hydrolase" evidence="3">
    <location>
        <begin position="6"/>
        <end position="133"/>
    </location>
</feature>
<comment type="cofactor">
    <cofactor evidence="1">
        <name>Mg(2+)</name>
        <dbReference type="ChEBI" id="CHEBI:18420"/>
    </cofactor>
</comment>
<sequence>MIKKNQIIETVAYIFINDKKLLLVRAKNKKAYYMPGGKRDLKEDDIRALVREIREELQIELSPSLQFYGVFEAQAYGKEKGVRVKIICYFGKHLGRIKAGSEIEQIRFFSQSEYFKQKETAPAVRLIFNDLKEKDLIE</sequence>